<dbReference type="Pfam" id="PF03956">
    <property type="entry name" value="Lys_export"/>
    <property type="match status" value="1"/>
</dbReference>
<accession>A0A7X8SQ79</accession>
<dbReference type="Proteomes" id="UP000585050">
    <property type="component" value="Unassembled WGS sequence"/>
</dbReference>
<dbReference type="EMBL" id="JABAIL010000011">
    <property type="protein sequence ID" value="NLR94330.1"/>
    <property type="molecule type" value="Genomic_DNA"/>
</dbReference>
<feature type="transmembrane region" description="Helical" evidence="1">
    <location>
        <begin position="34"/>
        <end position="52"/>
    </location>
</feature>
<organism evidence="2 3">
    <name type="scientific">Flammeovirga agarivorans</name>
    <dbReference type="NCBI Taxonomy" id="2726742"/>
    <lineage>
        <taxon>Bacteria</taxon>
        <taxon>Pseudomonadati</taxon>
        <taxon>Bacteroidota</taxon>
        <taxon>Cytophagia</taxon>
        <taxon>Cytophagales</taxon>
        <taxon>Flammeovirgaceae</taxon>
        <taxon>Flammeovirga</taxon>
    </lineage>
</organism>
<keyword evidence="3" id="KW-1185">Reference proteome</keyword>
<keyword evidence="1" id="KW-0472">Membrane</keyword>
<keyword evidence="1" id="KW-0812">Transmembrane</keyword>
<gene>
    <name evidence="2" type="ORF">HGP29_24210</name>
</gene>
<evidence type="ECO:0000313" key="3">
    <source>
        <dbReference type="Proteomes" id="UP000585050"/>
    </source>
</evidence>
<dbReference type="RefSeq" id="WP_168885041.1">
    <property type="nucleotide sequence ID" value="NZ_JABAIL010000011.1"/>
</dbReference>
<evidence type="ECO:0000256" key="1">
    <source>
        <dbReference type="SAM" id="Phobius"/>
    </source>
</evidence>
<dbReference type="AlphaFoldDB" id="A0A7X8SQ79"/>
<reference evidence="2 3" key="1">
    <citation type="submission" date="2020-04" db="EMBL/GenBank/DDBJ databases">
        <title>Flammeovirga sp. SR4, a novel species isolated from seawater.</title>
        <authorList>
            <person name="Wang X."/>
        </authorList>
    </citation>
    <scope>NUCLEOTIDE SEQUENCE [LARGE SCALE GENOMIC DNA]</scope>
    <source>
        <strain evidence="2 3">SR4</strain>
    </source>
</reference>
<sequence length="88" mass="9715">METLLFLGGGVLVGYLFRKRASLQEKVEKGISVMIWVLLFFLGISIGANQEVIESIHIIGWKAFILTIGGIAGSIACSYLVYLKFFKS</sequence>
<keyword evidence="1" id="KW-1133">Transmembrane helix</keyword>
<feature type="transmembrane region" description="Helical" evidence="1">
    <location>
        <begin position="64"/>
        <end position="82"/>
    </location>
</feature>
<name>A0A7X8SQ79_9BACT</name>
<comment type="caution">
    <text evidence="2">The sequence shown here is derived from an EMBL/GenBank/DDBJ whole genome shotgun (WGS) entry which is preliminary data.</text>
</comment>
<proteinExistence type="predicted"/>
<dbReference type="InterPro" id="IPR005642">
    <property type="entry name" value="LysO"/>
</dbReference>
<dbReference type="GO" id="GO:0015661">
    <property type="term" value="F:L-lysine efflux transmembrane transporter activity"/>
    <property type="evidence" value="ECO:0007669"/>
    <property type="project" value="InterPro"/>
</dbReference>
<protein>
    <submittedName>
        <fullName evidence="2">Lysine exporter LysO family protein</fullName>
    </submittedName>
</protein>
<evidence type="ECO:0000313" key="2">
    <source>
        <dbReference type="EMBL" id="NLR94330.1"/>
    </source>
</evidence>